<evidence type="ECO:0000313" key="2">
    <source>
        <dbReference type="EMBL" id="NYS26799.1"/>
    </source>
</evidence>
<evidence type="ECO:0000259" key="1">
    <source>
        <dbReference type="PROSITE" id="PS51977"/>
    </source>
</evidence>
<dbReference type="InterPro" id="IPR008893">
    <property type="entry name" value="WGR_domain"/>
</dbReference>
<dbReference type="CDD" id="cd07996">
    <property type="entry name" value="WGR_MMR_like"/>
    <property type="match status" value="1"/>
</dbReference>
<name>A0A7Z0I2L5_9RHOB</name>
<dbReference type="SUPFAM" id="SSF142921">
    <property type="entry name" value="WGR domain-like"/>
    <property type="match status" value="1"/>
</dbReference>
<dbReference type="Pfam" id="PF05406">
    <property type="entry name" value="WGR"/>
    <property type="match status" value="1"/>
</dbReference>
<reference evidence="2 3" key="1">
    <citation type="journal article" date="2000" name="Arch. Microbiol.">
        <title>Rhodobaca bogoriensis gen. nov. and sp. nov., an alkaliphilic purple nonsulfur bacterium from African Rift Valley soda lakes.</title>
        <authorList>
            <person name="Milford A.D."/>
            <person name="Achenbach L.A."/>
            <person name="Jung D.O."/>
            <person name="Madigan M.T."/>
        </authorList>
    </citation>
    <scope>NUCLEOTIDE SEQUENCE [LARGE SCALE GENOMIC DNA]</scope>
    <source>
        <strain evidence="2 3">2376</strain>
    </source>
</reference>
<organism evidence="2 3">
    <name type="scientific">Rhabdonatronobacter sediminivivens</name>
    <dbReference type="NCBI Taxonomy" id="2743469"/>
    <lineage>
        <taxon>Bacteria</taxon>
        <taxon>Pseudomonadati</taxon>
        <taxon>Pseudomonadota</taxon>
        <taxon>Alphaproteobacteria</taxon>
        <taxon>Rhodobacterales</taxon>
        <taxon>Paracoccaceae</taxon>
        <taxon>Rhabdonatronobacter</taxon>
    </lineage>
</organism>
<sequence>MLTLLCHRVTDDAAATPMHFYRVDVTYNLFGEYTVMRAWGQVGSRGRYANAWFGNLRDAIVVADQSYRRATGRGYRLTEKVFASAA</sequence>
<dbReference type="Proteomes" id="UP000529417">
    <property type="component" value="Unassembled WGS sequence"/>
</dbReference>
<accession>A0A7Z0I2L5</accession>
<dbReference type="InterPro" id="IPR049809">
    <property type="entry name" value="YehF/YfeS-like_WGR"/>
</dbReference>
<dbReference type="InterPro" id="IPR036930">
    <property type="entry name" value="WGR_dom_sf"/>
</dbReference>
<gene>
    <name evidence="2" type="ORF">HUK65_17675</name>
</gene>
<proteinExistence type="predicted"/>
<dbReference type="PROSITE" id="PS51977">
    <property type="entry name" value="WGR"/>
    <property type="match status" value="1"/>
</dbReference>
<comment type="caution">
    <text evidence="2">The sequence shown here is derived from an EMBL/GenBank/DDBJ whole genome shotgun (WGS) entry which is preliminary data.</text>
</comment>
<evidence type="ECO:0000313" key="3">
    <source>
        <dbReference type="Proteomes" id="UP000529417"/>
    </source>
</evidence>
<feature type="domain" description="WGR" evidence="1">
    <location>
        <begin position="1"/>
        <end position="86"/>
    </location>
</feature>
<protein>
    <submittedName>
        <fullName evidence="2">WGR domain-containing protein</fullName>
    </submittedName>
</protein>
<dbReference type="AlphaFoldDB" id="A0A7Z0I2L5"/>
<dbReference type="RefSeq" id="WP_179907590.1">
    <property type="nucleotide sequence ID" value="NZ_JACBXS010000077.1"/>
</dbReference>
<dbReference type="EMBL" id="JACBXS010000077">
    <property type="protein sequence ID" value="NYS26799.1"/>
    <property type="molecule type" value="Genomic_DNA"/>
</dbReference>
<keyword evidence="3" id="KW-1185">Reference proteome</keyword>